<accession>A0A087TGJ7</accession>
<dbReference type="EMBL" id="KK115133">
    <property type="protein sequence ID" value="KFM64236.1"/>
    <property type="molecule type" value="Genomic_DNA"/>
</dbReference>
<dbReference type="Proteomes" id="UP000054359">
    <property type="component" value="Unassembled WGS sequence"/>
</dbReference>
<reference evidence="1 2" key="1">
    <citation type="submission" date="2013-11" db="EMBL/GenBank/DDBJ databases">
        <title>Genome sequencing of Stegodyphus mimosarum.</title>
        <authorList>
            <person name="Bechsgaard J."/>
        </authorList>
    </citation>
    <scope>NUCLEOTIDE SEQUENCE [LARGE SCALE GENOMIC DNA]</scope>
</reference>
<keyword evidence="2" id="KW-1185">Reference proteome</keyword>
<gene>
    <name evidence="1" type="ORF">X975_26888</name>
</gene>
<dbReference type="AlphaFoldDB" id="A0A087TGJ7"/>
<evidence type="ECO:0000313" key="1">
    <source>
        <dbReference type="EMBL" id="KFM64236.1"/>
    </source>
</evidence>
<organism evidence="1 2">
    <name type="scientific">Stegodyphus mimosarum</name>
    <name type="common">African social velvet spider</name>
    <dbReference type="NCBI Taxonomy" id="407821"/>
    <lineage>
        <taxon>Eukaryota</taxon>
        <taxon>Metazoa</taxon>
        <taxon>Ecdysozoa</taxon>
        <taxon>Arthropoda</taxon>
        <taxon>Chelicerata</taxon>
        <taxon>Arachnida</taxon>
        <taxon>Araneae</taxon>
        <taxon>Araneomorphae</taxon>
        <taxon>Entelegynae</taxon>
        <taxon>Eresoidea</taxon>
        <taxon>Eresidae</taxon>
        <taxon>Stegodyphus</taxon>
    </lineage>
</organism>
<evidence type="ECO:0000313" key="2">
    <source>
        <dbReference type="Proteomes" id="UP000054359"/>
    </source>
</evidence>
<proteinExistence type="predicted"/>
<feature type="non-terminal residue" evidence="1">
    <location>
        <position position="155"/>
    </location>
</feature>
<name>A0A087TGJ7_STEMI</name>
<protein>
    <submittedName>
        <fullName evidence="1">Uncharacterized protein</fullName>
    </submittedName>
</protein>
<sequence>MTPVVPCFLRFIGSRAQLLMLYFSSASSNILSARRDFSSMSSSKAPLTDLFFLPAPAGAPVPDNVELNRSRTLLKNMGIRPMKLAIPIMKSMGCMRAPRVERPPMNCLSSTACLRSLSLPLVSSEGLQYTSSIMAASITTTNVDTCQEVFIFSES</sequence>